<dbReference type="EMBL" id="JANPWB010000013">
    <property type="protein sequence ID" value="KAJ1102700.1"/>
    <property type="molecule type" value="Genomic_DNA"/>
</dbReference>
<organism evidence="1 2">
    <name type="scientific">Pleurodeles waltl</name>
    <name type="common">Iberian ribbed newt</name>
    <dbReference type="NCBI Taxonomy" id="8319"/>
    <lineage>
        <taxon>Eukaryota</taxon>
        <taxon>Metazoa</taxon>
        <taxon>Chordata</taxon>
        <taxon>Craniata</taxon>
        <taxon>Vertebrata</taxon>
        <taxon>Euteleostomi</taxon>
        <taxon>Amphibia</taxon>
        <taxon>Batrachia</taxon>
        <taxon>Caudata</taxon>
        <taxon>Salamandroidea</taxon>
        <taxon>Salamandridae</taxon>
        <taxon>Pleurodelinae</taxon>
        <taxon>Pleurodeles</taxon>
    </lineage>
</organism>
<accession>A0AAV7MIV4</accession>
<evidence type="ECO:0000313" key="2">
    <source>
        <dbReference type="Proteomes" id="UP001066276"/>
    </source>
</evidence>
<reference evidence="1" key="1">
    <citation type="journal article" date="2022" name="bioRxiv">
        <title>Sequencing and chromosome-scale assembly of the giantPleurodeles waltlgenome.</title>
        <authorList>
            <person name="Brown T."/>
            <person name="Elewa A."/>
            <person name="Iarovenko S."/>
            <person name="Subramanian E."/>
            <person name="Araus A.J."/>
            <person name="Petzold A."/>
            <person name="Susuki M."/>
            <person name="Suzuki K.-i.T."/>
            <person name="Hayashi T."/>
            <person name="Toyoda A."/>
            <person name="Oliveira C."/>
            <person name="Osipova E."/>
            <person name="Leigh N.D."/>
            <person name="Simon A."/>
            <person name="Yun M.H."/>
        </authorList>
    </citation>
    <scope>NUCLEOTIDE SEQUENCE</scope>
    <source>
        <strain evidence="1">20211129_DDA</strain>
        <tissue evidence="1">Liver</tissue>
    </source>
</reference>
<name>A0AAV7MIV4_PLEWA</name>
<evidence type="ECO:0000313" key="1">
    <source>
        <dbReference type="EMBL" id="KAJ1102700.1"/>
    </source>
</evidence>
<protein>
    <submittedName>
        <fullName evidence="1">Uncharacterized protein</fullName>
    </submittedName>
</protein>
<dbReference type="AlphaFoldDB" id="A0AAV7MIV4"/>
<gene>
    <name evidence="1" type="ORF">NDU88_000144</name>
</gene>
<dbReference type="Proteomes" id="UP001066276">
    <property type="component" value="Chromosome 9"/>
</dbReference>
<comment type="caution">
    <text evidence="1">The sequence shown here is derived from an EMBL/GenBank/DDBJ whole genome shotgun (WGS) entry which is preliminary data.</text>
</comment>
<keyword evidence="2" id="KW-1185">Reference proteome</keyword>
<proteinExistence type="predicted"/>
<sequence>MLGHRPYHIKRALGALCEDTGRITSSEHWELYVRTRGVSHQASAGSSMLGHRPYHIKRALGALCEDTGCITSSEHWELYVRT</sequence>